<dbReference type="AlphaFoldDB" id="A0A3N0UTM9"/>
<gene>
    <name evidence="1" type="ORF">EC392_02145</name>
</gene>
<dbReference type="Proteomes" id="UP000274511">
    <property type="component" value="Unassembled WGS sequence"/>
</dbReference>
<organism evidence="1 2">
    <name type="scientific">Lonsdalea populi</name>
    <dbReference type="NCBI Taxonomy" id="1172565"/>
    <lineage>
        <taxon>Bacteria</taxon>
        <taxon>Pseudomonadati</taxon>
        <taxon>Pseudomonadota</taxon>
        <taxon>Gammaproteobacteria</taxon>
        <taxon>Enterobacterales</taxon>
        <taxon>Pectobacteriaceae</taxon>
        <taxon>Lonsdalea</taxon>
    </lineage>
</organism>
<comment type="caution">
    <text evidence="1">The sequence shown here is derived from an EMBL/GenBank/DDBJ whole genome shotgun (WGS) entry which is preliminary data.</text>
</comment>
<protein>
    <submittedName>
        <fullName evidence="1">Uncharacterized protein</fullName>
    </submittedName>
</protein>
<evidence type="ECO:0000313" key="2">
    <source>
        <dbReference type="Proteomes" id="UP000274511"/>
    </source>
</evidence>
<accession>A0A3N0UTM9</accession>
<evidence type="ECO:0000313" key="1">
    <source>
        <dbReference type="EMBL" id="ROH83842.1"/>
    </source>
</evidence>
<sequence length="147" mass="16866">MNHTVTTRPARKKRTLRTDRTEEQLIADAKRDFELVREHLRADPESPTGLVWIADSHSKPWLKSFKAAGSVAGHTRDRRVNVKGVNIERLRAIKMLRTGKPILSHDVVTGWPYRFRLDASGSIEVLPWEEYRKLAYGGRNGKNPLGW</sequence>
<reference evidence="1 2" key="1">
    <citation type="submission" date="2018-10" db="EMBL/GenBank/DDBJ databases">
        <title>New species genome.</title>
        <authorList>
            <person name="Li Y."/>
        </authorList>
    </citation>
    <scope>NUCLEOTIDE SEQUENCE [LARGE SCALE GENOMIC DNA]</scope>
    <source>
        <strain evidence="1 2">L6_4B</strain>
    </source>
</reference>
<name>A0A3N0UTM9_9GAMM</name>
<proteinExistence type="predicted"/>
<dbReference type="EMBL" id="RJUJ01000002">
    <property type="protein sequence ID" value="ROH83842.1"/>
    <property type="molecule type" value="Genomic_DNA"/>
</dbReference>